<dbReference type="PROSITE" id="PS00868">
    <property type="entry name" value="CYS_MET_METAB_PP"/>
    <property type="match status" value="1"/>
</dbReference>
<dbReference type="GO" id="GO:0003961">
    <property type="term" value="F:O-acetylhomoserine aminocarboxypropyltransferase activity"/>
    <property type="evidence" value="ECO:0007669"/>
    <property type="project" value="TreeGrafter"/>
</dbReference>
<dbReference type="PANTHER" id="PTHR43797">
    <property type="entry name" value="HOMOCYSTEINE/CYSTEINE SYNTHASE"/>
    <property type="match status" value="1"/>
</dbReference>
<gene>
    <name evidence="9" type="ORF">DGD08_10220</name>
</gene>
<evidence type="ECO:0000256" key="3">
    <source>
        <dbReference type="ARBA" id="ARBA00022679"/>
    </source>
</evidence>
<dbReference type="FunFam" id="3.40.640.10:FF:000035">
    <property type="entry name" value="O-succinylhomoserine sulfhydrylase"/>
    <property type="match status" value="1"/>
</dbReference>
<dbReference type="GO" id="GO:0071269">
    <property type="term" value="P:L-homocysteine biosynthetic process"/>
    <property type="evidence" value="ECO:0007669"/>
    <property type="project" value="TreeGrafter"/>
</dbReference>
<evidence type="ECO:0000313" key="10">
    <source>
        <dbReference type="Proteomes" id="UP000264071"/>
    </source>
</evidence>
<dbReference type="InterPro" id="IPR000277">
    <property type="entry name" value="Cys/Met-Metab_PyrdxlP-dep_enz"/>
</dbReference>
<comment type="caution">
    <text evidence="9">The sequence shown here is derived from an EMBL/GenBank/DDBJ whole genome shotgun (WGS) entry which is preliminary data.</text>
</comment>
<dbReference type="GO" id="GO:0004124">
    <property type="term" value="F:cysteine synthase activity"/>
    <property type="evidence" value="ECO:0007669"/>
    <property type="project" value="TreeGrafter"/>
</dbReference>
<evidence type="ECO:0000256" key="8">
    <source>
        <dbReference type="RuleBase" id="RU362118"/>
    </source>
</evidence>
<dbReference type="FunFam" id="3.90.1150.10:FF:000033">
    <property type="entry name" value="Cystathionine gamma-synthase"/>
    <property type="match status" value="1"/>
</dbReference>
<keyword evidence="4 7" id="KW-0663">Pyridoxal phosphate</keyword>
<dbReference type="Proteomes" id="UP000264071">
    <property type="component" value="Unassembled WGS sequence"/>
</dbReference>
<dbReference type="NCBIfam" id="TIGR01326">
    <property type="entry name" value="OAH_OAS_sulfhy"/>
    <property type="match status" value="1"/>
</dbReference>
<dbReference type="Gene3D" id="3.40.640.10">
    <property type="entry name" value="Type I PLP-dependent aspartate aminotransferase-like (Major domain)"/>
    <property type="match status" value="1"/>
</dbReference>
<organism evidence="9 10">
    <name type="scientific">Gemmatimonas aurantiaca</name>
    <dbReference type="NCBI Taxonomy" id="173480"/>
    <lineage>
        <taxon>Bacteria</taxon>
        <taxon>Pseudomonadati</taxon>
        <taxon>Gemmatimonadota</taxon>
        <taxon>Gemmatimonadia</taxon>
        <taxon>Gemmatimonadales</taxon>
        <taxon>Gemmatimonadaceae</taxon>
        <taxon>Gemmatimonas</taxon>
    </lineage>
</organism>
<dbReference type="InterPro" id="IPR015421">
    <property type="entry name" value="PyrdxlP-dep_Trfase_major"/>
</dbReference>
<dbReference type="InterPro" id="IPR015422">
    <property type="entry name" value="PyrdxlP-dep_Trfase_small"/>
</dbReference>
<dbReference type="InterPro" id="IPR054542">
    <property type="entry name" value="Cys_met_metab_PP"/>
</dbReference>
<comment type="similarity">
    <text evidence="5">Belongs to the trans-sulfuration enzymes family. MetZ subfamily.</text>
</comment>
<dbReference type="OMA" id="NAFQIIQ"/>
<dbReference type="InterPro" id="IPR015424">
    <property type="entry name" value="PyrdxlP-dep_Trfase"/>
</dbReference>
<name>A0A3D4V8Y3_9BACT</name>
<evidence type="ECO:0000256" key="7">
    <source>
        <dbReference type="PIRSR" id="PIRSR001434-2"/>
    </source>
</evidence>
<dbReference type="GO" id="GO:0030170">
    <property type="term" value="F:pyridoxal phosphate binding"/>
    <property type="evidence" value="ECO:0007669"/>
    <property type="project" value="InterPro"/>
</dbReference>
<dbReference type="GO" id="GO:0005737">
    <property type="term" value="C:cytoplasm"/>
    <property type="evidence" value="ECO:0007669"/>
    <property type="project" value="TreeGrafter"/>
</dbReference>
<dbReference type="GO" id="GO:0006535">
    <property type="term" value="P:cysteine biosynthetic process from serine"/>
    <property type="evidence" value="ECO:0007669"/>
    <property type="project" value="TreeGrafter"/>
</dbReference>
<dbReference type="InterPro" id="IPR006235">
    <property type="entry name" value="OAc-hSer/O-AcSer_sulfhydrylase"/>
</dbReference>
<dbReference type="SUPFAM" id="SSF53383">
    <property type="entry name" value="PLP-dependent transferases"/>
    <property type="match status" value="1"/>
</dbReference>
<proteinExistence type="inferred from homology"/>
<comment type="subunit">
    <text evidence="2">Homotetramer.</text>
</comment>
<keyword evidence="3 9" id="KW-0808">Transferase</keyword>
<dbReference type="AlphaFoldDB" id="A0A3D4V8Y3"/>
<evidence type="ECO:0000256" key="2">
    <source>
        <dbReference type="ARBA" id="ARBA00011881"/>
    </source>
</evidence>
<evidence type="ECO:0000256" key="5">
    <source>
        <dbReference type="ARBA" id="ARBA00060995"/>
    </source>
</evidence>
<dbReference type="EMBL" id="DPIY01000009">
    <property type="protein sequence ID" value="HCT57561.1"/>
    <property type="molecule type" value="Genomic_DNA"/>
</dbReference>
<reference evidence="9 10" key="1">
    <citation type="journal article" date="2018" name="Nat. Biotechnol.">
        <title>A standardized bacterial taxonomy based on genome phylogeny substantially revises the tree of life.</title>
        <authorList>
            <person name="Parks D.H."/>
            <person name="Chuvochina M."/>
            <person name="Waite D.W."/>
            <person name="Rinke C."/>
            <person name="Skarshewski A."/>
            <person name="Chaumeil P.A."/>
            <person name="Hugenholtz P."/>
        </authorList>
    </citation>
    <scope>NUCLEOTIDE SEQUENCE [LARGE SCALE GENOMIC DNA]</scope>
    <source>
        <strain evidence="9">UBA8844</strain>
    </source>
</reference>
<evidence type="ECO:0000256" key="1">
    <source>
        <dbReference type="ARBA" id="ARBA00001933"/>
    </source>
</evidence>
<dbReference type="PANTHER" id="PTHR43797:SF2">
    <property type="entry name" value="HOMOCYSTEINE_CYSTEINE SYNTHASE"/>
    <property type="match status" value="1"/>
</dbReference>
<evidence type="ECO:0000256" key="6">
    <source>
        <dbReference type="ARBA" id="ARBA00071157"/>
    </source>
</evidence>
<dbReference type="PIRSF" id="PIRSF001434">
    <property type="entry name" value="CGS"/>
    <property type="match status" value="1"/>
</dbReference>
<dbReference type="GO" id="GO:0019346">
    <property type="term" value="P:transsulfuration"/>
    <property type="evidence" value="ECO:0007669"/>
    <property type="project" value="InterPro"/>
</dbReference>
<evidence type="ECO:0000313" key="9">
    <source>
        <dbReference type="EMBL" id="HCT57561.1"/>
    </source>
</evidence>
<protein>
    <recommendedName>
        <fullName evidence="6">O-succinylhomoserine sulfhydrylase</fullName>
    </recommendedName>
</protein>
<comment type="cofactor">
    <cofactor evidence="1 8">
        <name>pyridoxal 5'-phosphate</name>
        <dbReference type="ChEBI" id="CHEBI:597326"/>
    </cofactor>
</comment>
<dbReference type="Gene3D" id="3.90.1150.10">
    <property type="entry name" value="Aspartate Aminotransferase, domain 1"/>
    <property type="match status" value="1"/>
</dbReference>
<dbReference type="Pfam" id="PF01053">
    <property type="entry name" value="Cys_Met_Meta_PP"/>
    <property type="match status" value="1"/>
</dbReference>
<dbReference type="CDD" id="cd00614">
    <property type="entry name" value="CGS_like"/>
    <property type="match status" value="1"/>
</dbReference>
<evidence type="ECO:0000256" key="4">
    <source>
        <dbReference type="ARBA" id="ARBA00022898"/>
    </source>
</evidence>
<accession>A0A3D4V8Y3</accession>
<feature type="modified residue" description="N6-(pyridoxal phosphate)lysine" evidence="7">
    <location>
        <position position="215"/>
    </location>
</feature>
<sequence length="459" mass="48772">MSAVSNHTARPLSVDTLALHAGQESPDSATGSRAVPIYATSSYVFESPEHAADLFGLRAFGNIYTRIMNPTTDVFEKRIAALEGGVAAVAVASGQAAQTLAILNLAEAGNNIVASRSLYGGTVSLLGNTLPRLGIRTRFVDIHDHKAVAAAIDDQTRAIYVETVGNPALDVPDIEALANLAHQYNLPLVVDNTFAPVLCKPIEHGADIVVHSATKWIGGHGTSIGGVIVDSGRFDWGATARFRSFYKEPEPAYHGLVFSDVFGNLNGANVAYAIRLRVLLLRDIGAALSPFNAFLFLQGLETLPLRIRQHSANALRIAQYLESHPSVAWVKYPGLATHASHGQATKYLAKGFGGVLTFGVRGGEAAARRFIKETKLFSLLANVGDAKSLVIHPWTTTHEQLSETERRAAGVTSDLVRLSIGLEDADDLIADLDRALAAAVAVDSSRTGNSGPQRAETAA</sequence>